<dbReference type="GO" id="GO:0032259">
    <property type="term" value="P:methylation"/>
    <property type="evidence" value="ECO:0007669"/>
    <property type="project" value="UniProtKB-KW"/>
</dbReference>
<dbReference type="GO" id="GO:0008168">
    <property type="term" value="F:methyltransferase activity"/>
    <property type="evidence" value="ECO:0007669"/>
    <property type="project" value="UniProtKB-KW"/>
</dbReference>
<comment type="caution">
    <text evidence="2">The sequence shown here is derived from an EMBL/GenBank/DDBJ whole genome shotgun (WGS) entry which is preliminary data.</text>
</comment>
<accession>A0A7C1HX05</accession>
<dbReference type="SUPFAM" id="SSF53335">
    <property type="entry name" value="S-adenosyl-L-methionine-dependent methyltransferases"/>
    <property type="match status" value="1"/>
</dbReference>
<dbReference type="AlphaFoldDB" id="A0A7C1HX05"/>
<dbReference type="PROSITE" id="PS00092">
    <property type="entry name" value="N6_MTASE"/>
    <property type="match status" value="1"/>
</dbReference>
<sequence length="202" mass="22881">MLSKVPYIDNPVEELEQYKTPPDIAADIAWDVVKSRGIIPRITVDLGCGTGSLCFSFIYVGAPYCVCVDIDKKVISKALEFARAEELADKVDFILSDVRFLSIRKNVSGSTVVMNPPWGTRVRGIDSVFLEKAMEISEMIISIHALPRDLEKNYIVKLIENNNWKIIKKEVRDFPIKPSLPHHEKKIYKTKALIVEAIKYGE</sequence>
<gene>
    <name evidence="2" type="ORF">ENO04_04035</name>
</gene>
<dbReference type="PANTHER" id="PTHR23290:SF0">
    <property type="entry name" value="RRNA N6-ADENOSINE-METHYLTRANSFERASE METTL5"/>
    <property type="match status" value="1"/>
</dbReference>
<dbReference type="InterPro" id="IPR000241">
    <property type="entry name" value="RlmKL-like_Mtase"/>
</dbReference>
<dbReference type="EMBL" id="DSDY01000126">
    <property type="protein sequence ID" value="HDS10767.1"/>
    <property type="molecule type" value="Genomic_DNA"/>
</dbReference>
<dbReference type="CDD" id="cd02440">
    <property type="entry name" value="AdoMet_MTases"/>
    <property type="match status" value="1"/>
</dbReference>
<dbReference type="Gene3D" id="3.40.50.150">
    <property type="entry name" value="Vaccinia Virus protein VP39"/>
    <property type="match status" value="1"/>
</dbReference>
<keyword evidence="2" id="KW-0808">Transferase</keyword>
<dbReference type="GO" id="GO:0003676">
    <property type="term" value="F:nucleic acid binding"/>
    <property type="evidence" value="ECO:0007669"/>
    <property type="project" value="InterPro"/>
</dbReference>
<evidence type="ECO:0000313" key="2">
    <source>
        <dbReference type="EMBL" id="HDS10767.1"/>
    </source>
</evidence>
<protein>
    <submittedName>
        <fullName evidence="2">Methyltransferase domain-containing protein</fullName>
    </submittedName>
</protein>
<organism evidence="2">
    <name type="scientific">Fervidicoccus fontis</name>
    <dbReference type="NCBI Taxonomy" id="683846"/>
    <lineage>
        <taxon>Archaea</taxon>
        <taxon>Thermoproteota</taxon>
        <taxon>Thermoprotei</taxon>
        <taxon>Fervidicoccales</taxon>
        <taxon>Fervidicoccaceae</taxon>
        <taxon>Fervidicoccus</taxon>
    </lineage>
</organism>
<proteinExistence type="predicted"/>
<evidence type="ECO:0000259" key="1">
    <source>
        <dbReference type="Pfam" id="PF01170"/>
    </source>
</evidence>
<dbReference type="InterPro" id="IPR051720">
    <property type="entry name" value="rRNA_MeTrfase/Polyamine_Synth"/>
</dbReference>
<name>A0A7C1HX05_9CREN</name>
<dbReference type="Pfam" id="PF01170">
    <property type="entry name" value="UPF0020"/>
    <property type="match status" value="1"/>
</dbReference>
<feature type="domain" description="Ribosomal RNA large subunit methyltransferase K/L-like methyltransferase" evidence="1">
    <location>
        <begin position="65"/>
        <end position="123"/>
    </location>
</feature>
<dbReference type="PANTHER" id="PTHR23290">
    <property type="entry name" value="RRNA N6-ADENOSINE-METHYLTRANSFERASE METTL5"/>
    <property type="match status" value="1"/>
</dbReference>
<keyword evidence="2" id="KW-0489">Methyltransferase</keyword>
<reference evidence="2" key="1">
    <citation type="journal article" date="2020" name="mSystems">
        <title>Genome- and Community-Level Interaction Insights into Carbon Utilization and Element Cycling Functions of Hydrothermarchaeota in Hydrothermal Sediment.</title>
        <authorList>
            <person name="Zhou Z."/>
            <person name="Liu Y."/>
            <person name="Xu W."/>
            <person name="Pan J."/>
            <person name="Luo Z.H."/>
            <person name="Li M."/>
        </authorList>
    </citation>
    <scope>NUCLEOTIDE SEQUENCE [LARGE SCALE GENOMIC DNA]</scope>
    <source>
        <strain evidence="2">SpSt-123</strain>
    </source>
</reference>
<dbReference type="InterPro" id="IPR002052">
    <property type="entry name" value="DNA_methylase_N6_adenine_CS"/>
</dbReference>
<dbReference type="InterPro" id="IPR029063">
    <property type="entry name" value="SAM-dependent_MTases_sf"/>
</dbReference>